<dbReference type="OrthoDB" id="7283573at2"/>
<comment type="caution">
    <text evidence="8">The sequence shown here is derived from an EMBL/GenBank/DDBJ whole genome shotgun (WGS) entry which is preliminary data.</text>
</comment>
<keyword evidence="5" id="KW-0564">Palmitate</keyword>
<name>A0A023D3J6_ACIMT</name>
<protein>
    <recommendedName>
        <fullName evidence="10">Entericidin EcnAB</fullName>
    </recommendedName>
</protein>
<dbReference type="AlphaFoldDB" id="A0A023D3J6"/>
<evidence type="ECO:0000256" key="1">
    <source>
        <dbReference type="ARBA" id="ARBA00010296"/>
    </source>
</evidence>
<keyword evidence="6" id="KW-0449">Lipoprotein</keyword>
<gene>
    <name evidence="8" type="ORF">Amme_033_003</name>
</gene>
<dbReference type="EMBL" id="BAND01000033">
    <property type="protein sequence ID" value="GAJ28659.1"/>
    <property type="molecule type" value="Genomic_DNA"/>
</dbReference>
<dbReference type="GO" id="GO:0009636">
    <property type="term" value="P:response to toxic substance"/>
    <property type="evidence" value="ECO:0007669"/>
    <property type="project" value="InterPro"/>
</dbReference>
<keyword evidence="9" id="KW-1185">Reference proteome</keyword>
<reference evidence="9" key="1">
    <citation type="journal article" date="2014" name="FEMS Microbiol. Lett.">
        <title>Draft Genomic DNA Sequence of the Facultatively Methylotrophic Bacterium Acidomonas methanolica type strain MB58.</title>
        <authorList>
            <person name="Higashiura N."/>
            <person name="Hadano H."/>
            <person name="Hirakawa H."/>
            <person name="Matsutani M."/>
            <person name="Takabe S."/>
            <person name="Matsushita K."/>
            <person name="Azuma Y."/>
        </authorList>
    </citation>
    <scope>NUCLEOTIDE SEQUENCE [LARGE SCALE GENOMIC DNA]</scope>
    <source>
        <strain evidence="9">MB58</strain>
    </source>
</reference>
<accession>A0A023D3J6</accession>
<dbReference type="RefSeq" id="WP_042057515.1">
    <property type="nucleotide sequence ID" value="NZ_BAND01000033.1"/>
</dbReference>
<feature type="signal peptide" evidence="7">
    <location>
        <begin position="1"/>
        <end position="25"/>
    </location>
</feature>
<dbReference type="InterPro" id="IPR012556">
    <property type="entry name" value="Entericidin"/>
</dbReference>
<dbReference type="PROSITE" id="PS51257">
    <property type="entry name" value="PROKAR_LIPOPROTEIN"/>
    <property type="match status" value="1"/>
</dbReference>
<evidence type="ECO:0000256" key="7">
    <source>
        <dbReference type="SAM" id="SignalP"/>
    </source>
</evidence>
<comment type="similarity">
    <text evidence="1">Belongs to the EcnA/EcnB lipoprotein family.</text>
</comment>
<evidence type="ECO:0000256" key="3">
    <source>
        <dbReference type="ARBA" id="ARBA00022729"/>
    </source>
</evidence>
<evidence type="ECO:0000256" key="2">
    <source>
        <dbReference type="ARBA" id="ARBA00022475"/>
    </source>
</evidence>
<evidence type="ECO:0000256" key="5">
    <source>
        <dbReference type="ARBA" id="ARBA00023139"/>
    </source>
</evidence>
<keyword evidence="4" id="KW-0472">Membrane</keyword>
<dbReference type="GO" id="GO:0016020">
    <property type="term" value="C:membrane"/>
    <property type="evidence" value="ECO:0007669"/>
    <property type="project" value="InterPro"/>
</dbReference>
<evidence type="ECO:0000256" key="6">
    <source>
        <dbReference type="ARBA" id="ARBA00023288"/>
    </source>
</evidence>
<feature type="chain" id="PRO_5030001334" description="Entericidin EcnAB" evidence="7">
    <location>
        <begin position="26"/>
        <end position="64"/>
    </location>
</feature>
<evidence type="ECO:0000313" key="9">
    <source>
        <dbReference type="Proteomes" id="UP000019760"/>
    </source>
</evidence>
<evidence type="ECO:0008006" key="10">
    <source>
        <dbReference type="Google" id="ProtNLM"/>
    </source>
</evidence>
<keyword evidence="2" id="KW-1003">Cell membrane</keyword>
<organism evidence="8 9">
    <name type="scientific">Acidomonas methanolica NBRC 104435</name>
    <dbReference type="NCBI Taxonomy" id="1231351"/>
    <lineage>
        <taxon>Bacteria</taxon>
        <taxon>Pseudomonadati</taxon>
        <taxon>Pseudomonadota</taxon>
        <taxon>Alphaproteobacteria</taxon>
        <taxon>Acetobacterales</taxon>
        <taxon>Acetobacteraceae</taxon>
        <taxon>Acidomonas</taxon>
    </lineage>
</organism>
<dbReference type="Pfam" id="PF08085">
    <property type="entry name" value="Entericidin"/>
    <property type="match status" value="1"/>
</dbReference>
<evidence type="ECO:0000256" key="4">
    <source>
        <dbReference type="ARBA" id="ARBA00023136"/>
    </source>
</evidence>
<proteinExistence type="inferred from homology"/>
<dbReference type="Proteomes" id="UP000019760">
    <property type="component" value="Unassembled WGS sequence"/>
</dbReference>
<keyword evidence="3 7" id="KW-0732">Signal</keyword>
<sequence>MNTRSAVRLALTFALFAGTATTLSACNTVAGAGKDVSSVGHDLSHGANYTQDKWHQAMPQAATH</sequence>
<reference evidence="8 9" key="2">
    <citation type="journal article" date="2014" name="FEMS Microbiol. Lett.">
        <title>Draft genomic DNA sequence of the facultatively methylotrophic bacterium Acidomonas methanolica type strain MB58.</title>
        <authorList>
            <person name="Higashiura N."/>
            <person name="Hadano H."/>
            <person name="Hirakawa H."/>
            <person name="Matsutani M."/>
            <person name="Takabe S."/>
            <person name="Matsushita K."/>
            <person name="Azuma Y."/>
        </authorList>
    </citation>
    <scope>NUCLEOTIDE SEQUENCE [LARGE SCALE GENOMIC DNA]</scope>
    <source>
        <strain evidence="8 9">MB58</strain>
    </source>
</reference>
<evidence type="ECO:0000313" key="8">
    <source>
        <dbReference type="EMBL" id="GAJ28659.1"/>
    </source>
</evidence>